<organism evidence="1 4">
    <name type="scientific">Phytophthora fragariae</name>
    <dbReference type="NCBI Taxonomy" id="53985"/>
    <lineage>
        <taxon>Eukaryota</taxon>
        <taxon>Sar</taxon>
        <taxon>Stramenopiles</taxon>
        <taxon>Oomycota</taxon>
        <taxon>Peronosporomycetes</taxon>
        <taxon>Peronosporales</taxon>
        <taxon>Peronosporaceae</taxon>
        <taxon>Phytophthora</taxon>
    </lineage>
</organism>
<accession>A0A6A3F3X7</accession>
<evidence type="ECO:0000313" key="2">
    <source>
        <dbReference type="EMBL" id="KAE9014130.1"/>
    </source>
</evidence>
<sequence>MLTQYVRIRDEIKKVYAVFDLIPKATMHRRIEALLEDLKIFNNVTVKPQAQDLSLADVRTLVDSVVQRYPSLKRNSWRLRQ</sequence>
<evidence type="ECO:0000313" key="6">
    <source>
        <dbReference type="Proteomes" id="UP000460718"/>
    </source>
</evidence>
<dbReference type="EMBL" id="QXGF01000458">
    <property type="protein sequence ID" value="KAE8939903.1"/>
    <property type="molecule type" value="Genomic_DNA"/>
</dbReference>
<reference evidence="4 5" key="1">
    <citation type="submission" date="2018-08" db="EMBL/GenBank/DDBJ databases">
        <title>Genomic investigation of the strawberry pathogen Phytophthora fragariae indicates pathogenicity is determined by transcriptional variation in three key races.</title>
        <authorList>
            <person name="Adams T.M."/>
            <person name="Armitage A.D."/>
            <person name="Sobczyk M.K."/>
            <person name="Bates H.J."/>
            <person name="Dunwell J.M."/>
            <person name="Nellist C.F."/>
            <person name="Harrison R.J."/>
        </authorList>
    </citation>
    <scope>NUCLEOTIDE SEQUENCE [LARGE SCALE GENOMIC DNA]</scope>
    <source>
        <strain evidence="3 5">NOV-27</strain>
        <strain evidence="1 4">NOV-9</strain>
        <strain evidence="2 6">SCRP245</strain>
    </source>
</reference>
<dbReference type="EMBL" id="QXFW01000380">
    <property type="protein sequence ID" value="KAE9014130.1"/>
    <property type="molecule type" value="Genomic_DNA"/>
</dbReference>
<dbReference type="Proteomes" id="UP000460718">
    <property type="component" value="Unassembled WGS sequence"/>
</dbReference>
<dbReference type="Proteomes" id="UP000433483">
    <property type="component" value="Unassembled WGS sequence"/>
</dbReference>
<protein>
    <submittedName>
        <fullName evidence="1">Uncharacterized protein</fullName>
    </submittedName>
</protein>
<proteinExistence type="predicted"/>
<dbReference type="OrthoDB" id="120754at2759"/>
<dbReference type="PANTHER" id="PTHR40866:SF1">
    <property type="entry name" value="BED-TYPE DOMAIN-CONTAINING PROTEIN"/>
    <property type="match status" value="1"/>
</dbReference>
<evidence type="ECO:0000313" key="5">
    <source>
        <dbReference type="Proteomes" id="UP000433483"/>
    </source>
</evidence>
<evidence type="ECO:0000313" key="1">
    <source>
        <dbReference type="EMBL" id="KAE8939903.1"/>
    </source>
</evidence>
<comment type="caution">
    <text evidence="1">The sequence shown here is derived from an EMBL/GenBank/DDBJ whole genome shotgun (WGS) entry which is preliminary data.</text>
</comment>
<evidence type="ECO:0000313" key="3">
    <source>
        <dbReference type="EMBL" id="KAE9232958.1"/>
    </source>
</evidence>
<dbReference type="Proteomes" id="UP000429523">
    <property type="component" value="Unassembled WGS sequence"/>
</dbReference>
<dbReference type="EMBL" id="QXGB01000069">
    <property type="protein sequence ID" value="KAE9232958.1"/>
    <property type="molecule type" value="Genomic_DNA"/>
</dbReference>
<evidence type="ECO:0000313" key="4">
    <source>
        <dbReference type="Proteomes" id="UP000429523"/>
    </source>
</evidence>
<keyword evidence="5" id="KW-1185">Reference proteome</keyword>
<dbReference type="AlphaFoldDB" id="A0A6A3F3X7"/>
<gene>
    <name evidence="3" type="ORF">PF005_g2532</name>
    <name evidence="1" type="ORF">PF009_g10271</name>
    <name evidence="2" type="ORF">PF011_g8196</name>
</gene>
<dbReference type="PANTHER" id="PTHR40866">
    <property type="entry name" value="BED-TYPE DOMAIN-CONTAINING PROTEIN"/>
    <property type="match status" value="1"/>
</dbReference>
<name>A0A6A3F3X7_9STRA</name>